<evidence type="ECO:0000313" key="2">
    <source>
        <dbReference type="EMBL" id="ORZ31827.1"/>
    </source>
</evidence>
<evidence type="ECO:0000313" key="3">
    <source>
        <dbReference type="Proteomes" id="UP000193411"/>
    </source>
</evidence>
<accession>A0A1Y2HB54</accession>
<organism evidence="2 3">
    <name type="scientific">Catenaria anguillulae PL171</name>
    <dbReference type="NCBI Taxonomy" id="765915"/>
    <lineage>
        <taxon>Eukaryota</taxon>
        <taxon>Fungi</taxon>
        <taxon>Fungi incertae sedis</taxon>
        <taxon>Blastocladiomycota</taxon>
        <taxon>Blastocladiomycetes</taxon>
        <taxon>Blastocladiales</taxon>
        <taxon>Catenariaceae</taxon>
        <taxon>Catenaria</taxon>
    </lineage>
</organism>
<dbReference type="InterPro" id="IPR000210">
    <property type="entry name" value="BTB/POZ_dom"/>
</dbReference>
<keyword evidence="3" id="KW-1185">Reference proteome</keyword>
<dbReference type="Proteomes" id="UP000193411">
    <property type="component" value="Unassembled WGS sequence"/>
</dbReference>
<dbReference type="Pfam" id="PF00651">
    <property type="entry name" value="BTB"/>
    <property type="match status" value="1"/>
</dbReference>
<dbReference type="PANTHER" id="PTHR46710">
    <property type="entry name" value="ARM REPEAT PROTEIN INTERACTING WITH ABF2"/>
    <property type="match status" value="1"/>
</dbReference>
<dbReference type="PANTHER" id="PTHR46710:SF1">
    <property type="entry name" value="ARM REPEAT PROTEIN INTERACTING WITH ABF2"/>
    <property type="match status" value="1"/>
</dbReference>
<proteinExistence type="predicted"/>
<gene>
    <name evidence="2" type="ORF">BCR44DRAFT_1441425</name>
</gene>
<dbReference type="OrthoDB" id="5578093at2759"/>
<dbReference type="InterPro" id="IPR044282">
    <property type="entry name" value="ABAP1/ARIA"/>
</dbReference>
<dbReference type="STRING" id="765915.A0A1Y2HB54"/>
<feature type="domain" description="BTB" evidence="1">
    <location>
        <begin position="7"/>
        <end position="69"/>
    </location>
</feature>
<dbReference type="Gene3D" id="3.30.710.10">
    <property type="entry name" value="Potassium Channel Kv1.1, Chain A"/>
    <property type="match status" value="1"/>
</dbReference>
<reference evidence="2 3" key="1">
    <citation type="submission" date="2016-07" db="EMBL/GenBank/DDBJ databases">
        <title>Pervasive Adenine N6-methylation of Active Genes in Fungi.</title>
        <authorList>
            <consortium name="DOE Joint Genome Institute"/>
            <person name="Mondo S.J."/>
            <person name="Dannebaum R.O."/>
            <person name="Kuo R.C."/>
            <person name="Labutti K."/>
            <person name="Haridas S."/>
            <person name="Kuo A."/>
            <person name="Salamov A."/>
            <person name="Ahrendt S.R."/>
            <person name="Lipzen A."/>
            <person name="Sullivan W."/>
            <person name="Andreopoulos W.B."/>
            <person name="Clum A."/>
            <person name="Lindquist E."/>
            <person name="Daum C."/>
            <person name="Ramamoorthy G.K."/>
            <person name="Gryganskyi A."/>
            <person name="Culley D."/>
            <person name="Magnuson J.K."/>
            <person name="James T.Y."/>
            <person name="O'Malley M.A."/>
            <person name="Stajich J.E."/>
            <person name="Spatafora J.W."/>
            <person name="Visel A."/>
            <person name="Grigoriev I.V."/>
        </authorList>
    </citation>
    <scope>NUCLEOTIDE SEQUENCE [LARGE SCALE GENOMIC DNA]</scope>
    <source>
        <strain evidence="2 3">PL171</strain>
    </source>
</reference>
<comment type="caution">
    <text evidence="2">The sequence shown here is derived from an EMBL/GenBank/DDBJ whole genome shotgun (WGS) entry which is preliminary data.</text>
</comment>
<dbReference type="AlphaFoldDB" id="A0A1Y2HB54"/>
<sequence length="133" mass="15142">MLARSCMREAASHAVEIPNIRARVFESLLTFLYVGRCELKYDNVFELYRAADQYGLNDLKDACEEFLLQEISLDNVGAVLLDSDVNHVVPIRSFAIDLVVKEFDDVSVTQRFLQDVVPRQDLLLEIFQGRGTS</sequence>
<evidence type="ECO:0000259" key="1">
    <source>
        <dbReference type="Pfam" id="PF00651"/>
    </source>
</evidence>
<dbReference type="SUPFAM" id="SSF54695">
    <property type="entry name" value="POZ domain"/>
    <property type="match status" value="1"/>
</dbReference>
<dbReference type="EMBL" id="MCFL01000054">
    <property type="protein sequence ID" value="ORZ31827.1"/>
    <property type="molecule type" value="Genomic_DNA"/>
</dbReference>
<dbReference type="InterPro" id="IPR011333">
    <property type="entry name" value="SKP1/BTB/POZ_sf"/>
</dbReference>
<protein>
    <recommendedName>
        <fullName evidence="1">BTB domain-containing protein</fullName>
    </recommendedName>
</protein>
<name>A0A1Y2HB54_9FUNG</name>